<accession>A0A6G4XC63</accession>
<evidence type="ECO:0000256" key="1">
    <source>
        <dbReference type="SAM" id="MobiDB-lite"/>
    </source>
</evidence>
<dbReference type="EMBL" id="JAAKZW010000010">
    <property type="protein sequence ID" value="NGO75146.1"/>
    <property type="molecule type" value="Genomic_DNA"/>
</dbReference>
<comment type="caution">
    <text evidence="2">The sequence shown here is derived from an EMBL/GenBank/DDBJ whole genome shotgun (WGS) entry which is preliminary data.</text>
</comment>
<dbReference type="AlphaFoldDB" id="A0A6G4XC63"/>
<evidence type="ECO:0008006" key="4">
    <source>
        <dbReference type="Google" id="ProtNLM"/>
    </source>
</evidence>
<gene>
    <name evidence="2" type="ORF">G6045_05535</name>
</gene>
<keyword evidence="3" id="KW-1185">Reference proteome</keyword>
<dbReference type="Proteomes" id="UP000481109">
    <property type="component" value="Unassembled WGS sequence"/>
</dbReference>
<name>A0A6G4XC63_9ACTN</name>
<feature type="compositionally biased region" description="Basic and acidic residues" evidence="1">
    <location>
        <begin position="37"/>
        <end position="63"/>
    </location>
</feature>
<feature type="region of interest" description="Disordered" evidence="1">
    <location>
        <begin position="37"/>
        <end position="68"/>
    </location>
</feature>
<evidence type="ECO:0000313" key="3">
    <source>
        <dbReference type="Proteomes" id="UP000481109"/>
    </source>
</evidence>
<organism evidence="2 3">
    <name type="scientific">Streptomyces mesophilus</name>
    <dbReference type="NCBI Taxonomy" id="1775132"/>
    <lineage>
        <taxon>Bacteria</taxon>
        <taxon>Bacillati</taxon>
        <taxon>Actinomycetota</taxon>
        <taxon>Actinomycetes</taxon>
        <taxon>Kitasatosporales</taxon>
        <taxon>Streptomycetaceae</taxon>
        <taxon>Streptomyces</taxon>
    </lineage>
</organism>
<feature type="region of interest" description="Disordered" evidence="1">
    <location>
        <begin position="1"/>
        <end position="23"/>
    </location>
</feature>
<evidence type="ECO:0000313" key="2">
    <source>
        <dbReference type="EMBL" id="NGO75146.1"/>
    </source>
</evidence>
<protein>
    <recommendedName>
        <fullName evidence="4">WXG100 family type VII secretion target</fullName>
    </recommendedName>
</protein>
<reference evidence="2 3" key="1">
    <citation type="submission" date="2020-02" db="EMBL/GenBank/DDBJ databases">
        <title>Whole-genome analyses of novel actinobacteria.</title>
        <authorList>
            <person name="Sahin N."/>
            <person name="Tokatli A."/>
        </authorList>
    </citation>
    <scope>NUCLEOTIDE SEQUENCE [LARGE SCALE GENOMIC DNA]</scope>
    <source>
        <strain evidence="2 3">YC504</strain>
    </source>
</reference>
<proteinExistence type="predicted"/>
<sequence>MRLNELAPARSGGAADLASTPAEKKAAANAIELHLEPDTKKAGNDAEEKTNAAVKEFDGKDGRGWGTSTALKKAHATWERQVKALRDRLGADKSALRSTSLLFQNNDIGIGVRVHRSSNLDHL</sequence>